<proteinExistence type="predicted"/>
<accession>A0A7W9QGJ6</accession>
<reference evidence="1 2" key="1">
    <citation type="submission" date="2020-08" db="EMBL/GenBank/DDBJ databases">
        <title>Genomic Encyclopedia of Type Strains, Phase III (KMG-III): the genomes of soil and plant-associated and newly described type strains.</title>
        <authorList>
            <person name="Whitman W."/>
        </authorList>
    </citation>
    <scope>NUCLEOTIDE SEQUENCE [LARGE SCALE GENOMIC DNA]</scope>
    <source>
        <strain evidence="1 2">CECT 8305</strain>
    </source>
</reference>
<evidence type="ECO:0000313" key="2">
    <source>
        <dbReference type="Proteomes" id="UP000588098"/>
    </source>
</evidence>
<dbReference type="AlphaFoldDB" id="A0A7W9QGJ6"/>
<dbReference type="Proteomes" id="UP000588098">
    <property type="component" value="Unassembled WGS sequence"/>
</dbReference>
<dbReference type="EMBL" id="JACHJL010000028">
    <property type="protein sequence ID" value="MBB5939865.1"/>
    <property type="molecule type" value="Genomic_DNA"/>
</dbReference>
<organism evidence="1 2">
    <name type="scientific">Streptomyces zagrosensis</name>
    <dbReference type="NCBI Taxonomy" id="1042984"/>
    <lineage>
        <taxon>Bacteria</taxon>
        <taxon>Bacillati</taxon>
        <taxon>Actinomycetota</taxon>
        <taxon>Actinomycetes</taxon>
        <taxon>Kitasatosporales</taxon>
        <taxon>Streptomycetaceae</taxon>
        <taxon>Streptomyces</taxon>
    </lineage>
</organism>
<keyword evidence="2" id="KW-1185">Reference proteome</keyword>
<sequence length="34" mass="3466">TRHVIPAAEAPISFLTSGNAAITFGKTTGSKYAS</sequence>
<evidence type="ECO:0000313" key="1">
    <source>
        <dbReference type="EMBL" id="MBB5939865.1"/>
    </source>
</evidence>
<comment type="caution">
    <text evidence="1">The sequence shown here is derived from an EMBL/GenBank/DDBJ whole genome shotgun (WGS) entry which is preliminary data.</text>
</comment>
<name>A0A7W9QGJ6_9ACTN</name>
<feature type="non-terminal residue" evidence="1">
    <location>
        <position position="1"/>
    </location>
</feature>
<protein>
    <submittedName>
        <fullName evidence="1">Uncharacterized protein</fullName>
    </submittedName>
</protein>
<gene>
    <name evidence="1" type="ORF">FHS42_006961</name>
</gene>